<protein>
    <recommendedName>
        <fullName evidence="4">Vitamin K epoxide reductase domain-containing protein</fullName>
    </recommendedName>
</protein>
<keyword evidence="1" id="KW-1133">Transmembrane helix</keyword>
<feature type="transmembrane region" description="Helical" evidence="1">
    <location>
        <begin position="7"/>
        <end position="24"/>
    </location>
</feature>
<evidence type="ECO:0000313" key="3">
    <source>
        <dbReference type="Proteomes" id="UP000265845"/>
    </source>
</evidence>
<dbReference type="Proteomes" id="UP000265845">
    <property type="component" value="Unassembled WGS sequence"/>
</dbReference>
<evidence type="ECO:0000313" key="2">
    <source>
        <dbReference type="EMBL" id="RIJ29486.1"/>
    </source>
</evidence>
<name>A0A399RD40_9PROT</name>
<keyword evidence="1" id="KW-0812">Transmembrane</keyword>
<dbReference type="EMBL" id="QWGA01000006">
    <property type="protein sequence ID" value="RIJ29486.1"/>
    <property type="molecule type" value="Genomic_DNA"/>
</dbReference>
<comment type="caution">
    <text evidence="2">The sequence shown here is derived from an EMBL/GenBank/DDBJ whole genome shotgun (WGS) entry which is preliminary data.</text>
</comment>
<reference evidence="2 3" key="1">
    <citation type="submission" date="2018-08" db="EMBL/GenBank/DDBJ databases">
        <title>Henriciella mobilis sp. nov., isolated from seawater.</title>
        <authorList>
            <person name="Cheng H."/>
            <person name="Wu Y.-H."/>
            <person name="Xu X.-W."/>
            <person name="Guo L.-L."/>
        </authorList>
    </citation>
    <scope>NUCLEOTIDE SEQUENCE [LARGE SCALE GENOMIC DNA]</scope>
    <source>
        <strain evidence="2 3">CCUG67844</strain>
    </source>
</reference>
<feature type="transmembrane region" description="Helical" evidence="1">
    <location>
        <begin position="63"/>
        <end position="84"/>
    </location>
</feature>
<dbReference type="AlphaFoldDB" id="A0A399RD40"/>
<keyword evidence="1" id="KW-0472">Membrane</keyword>
<dbReference type="RefSeq" id="WP_119453892.1">
    <property type="nucleotide sequence ID" value="NZ_QWGA01000006.1"/>
</dbReference>
<organism evidence="2 3">
    <name type="scientific">Henriciella algicola</name>
    <dbReference type="NCBI Taxonomy" id="1608422"/>
    <lineage>
        <taxon>Bacteria</taxon>
        <taxon>Pseudomonadati</taxon>
        <taxon>Pseudomonadota</taxon>
        <taxon>Alphaproteobacteria</taxon>
        <taxon>Hyphomonadales</taxon>
        <taxon>Hyphomonadaceae</taxon>
        <taxon>Henriciella</taxon>
    </lineage>
</organism>
<accession>A0A399RD40</accession>
<gene>
    <name evidence="2" type="ORF">D1222_08780</name>
</gene>
<evidence type="ECO:0000256" key="1">
    <source>
        <dbReference type="SAM" id="Phobius"/>
    </source>
</evidence>
<keyword evidence="3" id="KW-1185">Reference proteome</keyword>
<sequence length="91" mass="9883">MKREKVWSWLFVGSGIVASLYLNIRSAVRTSAAEKLGCEAANAPDCDVPSLLHFILAPTLMNVFSLVGSIVSGLVLCALLFAFVQRLREAE</sequence>
<evidence type="ECO:0008006" key="4">
    <source>
        <dbReference type="Google" id="ProtNLM"/>
    </source>
</evidence>
<proteinExistence type="predicted"/>